<feature type="non-terminal residue" evidence="2">
    <location>
        <position position="349"/>
    </location>
</feature>
<feature type="repeat" description="ARM" evidence="1">
    <location>
        <begin position="251"/>
        <end position="293"/>
    </location>
</feature>
<dbReference type="InterPro" id="IPR016024">
    <property type="entry name" value="ARM-type_fold"/>
</dbReference>
<organism evidence="2 3">
    <name type="scientific">Haematococcus lacustris</name>
    <name type="common">Green alga</name>
    <name type="synonym">Haematococcus pluvialis</name>
    <dbReference type="NCBI Taxonomy" id="44745"/>
    <lineage>
        <taxon>Eukaryota</taxon>
        <taxon>Viridiplantae</taxon>
        <taxon>Chlorophyta</taxon>
        <taxon>core chlorophytes</taxon>
        <taxon>Chlorophyceae</taxon>
        <taxon>CS clade</taxon>
        <taxon>Chlamydomonadales</taxon>
        <taxon>Haematococcaceae</taxon>
        <taxon>Haematococcus</taxon>
    </lineage>
</organism>
<proteinExistence type="predicted"/>
<dbReference type="AlphaFoldDB" id="A0A6A0AAE5"/>
<dbReference type="Proteomes" id="UP000485058">
    <property type="component" value="Unassembled WGS sequence"/>
</dbReference>
<keyword evidence="3" id="KW-1185">Reference proteome</keyword>
<feature type="repeat" description="ARM" evidence="1">
    <location>
        <begin position="209"/>
        <end position="251"/>
    </location>
</feature>
<reference evidence="2 3" key="1">
    <citation type="submission" date="2020-02" db="EMBL/GenBank/DDBJ databases">
        <title>Draft genome sequence of Haematococcus lacustris strain NIES-144.</title>
        <authorList>
            <person name="Morimoto D."/>
            <person name="Nakagawa S."/>
            <person name="Yoshida T."/>
            <person name="Sawayama S."/>
        </authorList>
    </citation>
    <scope>NUCLEOTIDE SEQUENCE [LARGE SCALE GENOMIC DNA]</scope>
    <source>
        <strain evidence="2 3">NIES-144</strain>
    </source>
</reference>
<dbReference type="Pfam" id="PF00514">
    <property type="entry name" value="Arm"/>
    <property type="match status" value="1"/>
</dbReference>
<dbReference type="InterPro" id="IPR011989">
    <property type="entry name" value="ARM-like"/>
</dbReference>
<dbReference type="PANTHER" id="PTHR15599:SF1">
    <property type="entry name" value="RADIAL SPOKE HEAD 14 HOMOLOG"/>
    <property type="match status" value="1"/>
</dbReference>
<dbReference type="InterPro" id="IPR000225">
    <property type="entry name" value="Armadillo"/>
</dbReference>
<name>A0A6A0AAE5_HAELA</name>
<dbReference type="PROSITE" id="PS50176">
    <property type="entry name" value="ARM_REPEAT"/>
    <property type="match status" value="2"/>
</dbReference>
<comment type="caution">
    <text evidence="2">The sequence shown here is derived from an EMBL/GenBank/DDBJ whole genome shotgun (WGS) entry which is preliminary data.</text>
</comment>
<evidence type="ECO:0000256" key="1">
    <source>
        <dbReference type="PROSITE-ProRule" id="PRU00259"/>
    </source>
</evidence>
<dbReference type="SMART" id="SM00185">
    <property type="entry name" value="ARM"/>
    <property type="match status" value="5"/>
</dbReference>
<dbReference type="Gene3D" id="1.25.10.10">
    <property type="entry name" value="Leucine-rich Repeat Variant"/>
    <property type="match status" value="2"/>
</dbReference>
<evidence type="ECO:0000313" key="3">
    <source>
        <dbReference type="Proteomes" id="UP000485058"/>
    </source>
</evidence>
<evidence type="ECO:0000313" key="2">
    <source>
        <dbReference type="EMBL" id="GFH29636.1"/>
    </source>
</evidence>
<accession>A0A6A0AAE5</accession>
<dbReference type="PANTHER" id="PTHR15599">
    <property type="entry name" value="RTDR1"/>
    <property type="match status" value="1"/>
</dbReference>
<protein>
    <submittedName>
        <fullName evidence="2">Uncharacterized protein</fullName>
    </submittedName>
</protein>
<dbReference type="SUPFAM" id="SSF48371">
    <property type="entry name" value="ARM repeat"/>
    <property type="match status" value="1"/>
</dbReference>
<feature type="non-terminal residue" evidence="2">
    <location>
        <position position="1"/>
    </location>
</feature>
<dbReference type="EMBL" id="BLLF01004452">
    <property type="protein sequence ID" value="GFH29636.1"/>
    <property type="molecule type" value="Genomic_DNA"/>
</dbReference>
<sequence>MTAQPQNDAIRLNQRQIYMHEAKQYPAPMASTSVTRGFEAAAFPKIVRELQDSSLIVRQKALLASRELLGSPMAAVQCIAAGITPAILALLQDRDPTVRVRAAGTAEYIVTKELGARDLCQHGGVQQLVACLQDSHTPVRDAAYRALIEAARFDIVRRTMAEQAALVQLMELVQQETPSRALLGLNLLNACVQVRDNTAALEQLVDAAKAIPALVSLLRPETTELAEQAAQLLGLLTSRFEDAKCKAVESGAVPRLLQLLDSPILQLASAAATALMTITVARDGKYAVINTEGGLAKLVTQLNPLKQQLCVNVMIIITNLAEAPEARAVLAREGAAARLSEIFGMAAET</sequence>
<gene>
    <name evidence="2" type="ORF">HaLaN_28329</name>
</gene>
<dbReference type="InterPro" id="IPR042856">
    <property type="entry name" value="RSP14"/>
</dbReference>